<reference evidence="5 6" key="1">
    <citation type="submission" date="2023-08" db="EMBL/GenBank/DDBJ databases">
        <title>Implementing the SeqCode for naming new Mesorhizobium species isolated from Vachellia karroo root nodules.</title>
        <authorList>
            <person name="Van Lill M."/>
        </authorList>
    </citation>
    <scope>NUCLEOTIDE SEQUENCE [LARGE SCALE GENOMIC DNA]</scope>
    <source>
        <strain evidence="5 6">VK22B</strain>
    </source>
</reference>
<evidence type="ECO:0000259" key="4">
    <source>
        <dbReference type="PROSITE" id="PS51462"/>
    </source>
</evidence>
<dbReference type="InterPro" id="IPR015797">
    <property type="entry name" value="NUDIX_hydrolase-like_dom_sf"/>
</dbReference>
<dbReference type="RefSeq" id="WP_320226953.1">
    <property type="nucleotide sequence ID" value="NZ_JAVIJC010000014.1"/>
</dbReference>
<dbReference type="InterPro" id="IPR020476">
    <property type="entry name" value="Nudix_hydrolase"/>
</dbReference>
<evidence type="ECO:0000256" key="1">
    <source>
        <dbReference type="ARBA" id="ARBA00001946"/>
    </source>
</evidence>
<keyword evidence="2 3" id="KW-0378">Hydrolase</keyword>
<sequence>MAFADSYLGRLRALIGDRLVLMPGARIVIERADGCILLQKRNDFGVWGLPGGNAEEGEDLEAVVIRETAEETGLVVSDVEPFGFGCDPQYETFRFPNGDRTQFFVLMFCTRSFEGGAAVTDDESSAVGWFAVDSFPEMLPNIERSIDAYFRFKTTGKFQMI</sequence>
<evidence type="ECO:0000313" key="6">
    <source>
        <dbReference type="Proteomes" id="UP001271249"/>
    </source>
</evidence>
<comment type="caution">
    <text evidence="5">The sequence shown here is derived from an EMBL/GenBank/DDBJ whole genome shotgun (WGS) entry which is preliminary data.</text>
</comment>
<dbReference type="Proteomes" id="UP001271249">
    <property type="component" value="Unassembled WGS sequence"/>
</dbReference>
<feature type="domain" description="Nudix hydrolase" evidence="4">
    <location>
        <begin position="20"/>
        <end position="152"/>
    </location>
</feature>
<evidence type="ECO:0000256" key="3">
    <source>
        <dbReference type="RuleBase" id="RU003476"/>
    </source>
</evidence>
<organism evidence="5 6">
    <name type="scientific">Mesorhizobium captivum</name>
    <dbReference type="NCBI Taxonomy" id="3072319"/>
    <lineage>
        <taxon>Bacteria</taxon>
        <taxon>Pseudomonadati</taxon>
        <taxon>Pseudomonadota</taxon>
        <taxon>Alphaproteobacteria</taxon>
        <taxon>Hyphomicrobiales</taxon>
        <taxon>Phyllobacteriaceae</taxon>
        <taxon>Mesorhizobium</taxon>
    </lineage>
</organism>
<dbReference type="EMBL" id="JAVIJC010000014">
    <property type="protein sequence ID" value="MDX8492973.1"/>
    <property type="molecule type" value="Genomic_DNA"/>
</dbReference>
<dbReference type="PROSITE" id="PS00893">
    <property type="entry name" value="NUDIX_BOX"/>
    <property type="match status" value="1"/>
</dbReference>
<dbReference type="InterPro" id="IPR000086">
    <property type="entry name" value="NUDIX_hydrolase_dom"/>
</dbReference>
<dbReference type="PANTHER" id="PTHR43046">
    <property type="entry name" value="GDP-MANNOSE MANNOSYL HYDROLASE"/>
    <property type="match status" value="1"/>
</dbReference>
<comment type="cofactor">
    <cofactor evidence="1">
        <name>Mg(2+)</name>
        <dbReference type="ChEBI" id="CHEBI:18420"/>
    </cofactor>
</comment>
<dbReference type="InterPro" id="IPR020084">
    <property type="entry name" value="NUDIX_hydrolase_CS"/>
</dbReference>
<dbReference type="PROSITE" id="PS51462">
    <property type="entry name" value="NUDIX"/>
    <property type="match status" value="1"/>
</dbReference>
<dbReference type="PANTHER" id="PTHR43046:SF2">
    <property type="entry name" value="8-OXO-DGTP DIPHOSPHATASE-RELATED"/>
    <property type="match status" value="1"/>
</dbReference>
<evidence type="ECO:0000256" key="2">
    <source>
        <dbReference type="ARBA" id="ARBA00022801"/>
    </source>
</evidence>
<accession>A0ABU4Z162</accession>
<gene>
    <name evidence="5" type="ORF">RFN29_15450</name>
</gene>
<proteinExistence type="inferred from homology"/>
<dbReference type="SUPFAM" id="SSF55811">
    <property type="entry name" value="Nudix"/>
    <property type="match status" value="1"/>
</dbReference>
<keyword evidence="6" id="KW-1185">Reference proteome</keyword>
<dbReference type="Gene3D" id="3.90.79.10">
    <property type="entry name" value="Nucleoside Triphosphate Pyrophosphohydrolase"/>
    <property type="match status" value="1"/>
</dbReference>
<dbReference type="PRINTS" id="PR00502">
    <property type="entry name" value="NUDIXFAMILY"/>
</dbReference>
<dbReference type="Pfam" id="PF00293">
    <property type="entry name" value="NUDIX"/>
    <property type="match status" value="1"/>
</dbReference>
<name>A0ABU4Z162_9HYPH</name>
<protein>
    <submittedName>
        <fullName evidence="5">NUDIX domain-containing protein</fullName>
    </submittedName>
</protein>
<comment type="similarity">
    <text evidence="3">Belongs to the Nudix hydrolase family.</text>
</comment>
<evidence type="ECO:0000313" key="5">
    <source>
        <dbReference type="EMBL" id="MDX8492973.1"/>
    </source>
</evidence>